<organism evidence="1">
    <name type="scientific">Arundo donax</name>
    <name type="common">Giant reed</name>
    <name type="synonym">Donax arundinaceus</name>
    <dbReference type="NCBI Taxonomy" id="35708"/>
    <lineage>
        <taxon>Eukaryota</taxon>
        <taxon>Viridiplantae</taxon>
        <taxon>Streptophyta</taxon>
        <taxon>Embryophyta</taxon>
        <taxon>Tracheophyta</taxon>
        <taxon>Spermatophyta</taxon>
        <taxon>Magnoliopsida</taxon>
        <taxon>Liliopsida</taxon>
        <taxon>Poales</taxon>
        <taxon>Poaceae</taxon>
        <taxon>PACMAD clade</taxon>
        <taxon>Arundinoideae</taxon>
        <taxon>Arundineae</taxon>
        <taxon>Arundo</taxon>
    </lineage>
</organism>
<reference evidence="1" key="2">
    <citation type="journal article" date="2015" name="Data Brief">
        <title>Shoot transcriptome of the giant reed, Arundo donax.</title>
        <authorList>
            <person name="Barrero R.A."/>
            <person name="Guerrero F.D."/>
            <person name="Moolhuijzen P."/>
            <person name="Goolsby J.A."/>
            <person name="Tidwell J."/>
            <person name="Bellgard S.E."/>
            <person name="Bellgard M.I."/>
        </authorList>
    </citation>
    <scope>NUCLEOTIDE SEQUENCE</scope>
    <source>
        <tissue evidence="1">Shoot tissue taken approximately 20 cm above the soil surface</tissue>
    </source>
</reference>
<dbReference type="EMBL" id="GBRH01195579">
    <property type="protein sequence ID" value="JAE02317.1"/>
    <property type="molecule type" value="Transcribed_RNA"/>
</dbReference>
<accession>A0A0A9EQD5</accession>
<proteinExistence type="predicted"/>
<protein>
    <submittedName>
        <fullName evidence="1">Uncharacterized protein</fullName>
    </submittedName>
</protein>
<name>A0A0A9EQD5_ARUDO</name>
<dbReference type="AlphaFoldDB" id="A0A0A9EQD5"/>
<evidence type="ECO:0000313" key="1">
    <source>
        <dbReference type="EMBL" id="JAE02317.1"/>
    </source>
</evidence>
<reference evidence="1" key="1">
    <citation type="submission" date="2014-09" db="EMBL/GenBank/DDBJ databases">
        <authorList>
            <person name="Magalhaes I.L.F."/>
            <person name="Oliveira U."/>
            <person name="Santos F.R."/>
            <person name="Vidigal T.H.D.A."/>
            <person name="Brescovit A.D."/>
            <person name="Santos A.J."/>
        </authorList>
    </citation>
    <scope>NUCLEOTIDE SEQUENCE</scope>
    <source>
        <tissue evidence="1">Shoot tissue taken approximately 20 cm above the soil surface</tissue>
    </source>
</reference>
<sequence length="19" mass="2105">MCYASSRLLVVEASITFSK</sequence>